<evidence type="ECO:0000313" key="2">
    <source>
        <dbReference type="WBParaSite" id="ES5_v2.g28586.t1"/>
    </source>
</evidence>
<dbReference type="WBParaSite" id="ES5_v2.g28586.t1">
    <property type="protein sequence ID" value="ES5_v2.g28586.t1"/>
    <property type="gene ID" value="ES5_v2.g28586"/>
</dbReference>
<proteinExistence type="predicted"/>
<accession>A0AC34GFW5</accession>
<reference evidence="2" key="1">
    <citation type="submission" date="2022-11" db="UniProtKB">
        <authorList>
            <consortium name="WormBaseParasite"/>
        </authorList>
    </citation>
    <scope>IDENTIFICATION</scope>
</reference>
<dbReference type="Proteomes" id="UP000887579">
    <property type="component" value="Unplaced"/>
</dbReference>
<protein>
    <submittedName>
        <fullName evidence="2">Fungal lipase-like domain-containing protein</fullName>
    </submittedName>
</protein>
<evidence type="ECO:0000313" key="1">
    <source>
        <dbReference type="Proteomes" id="UP000887579"/>
    </source>
</evidence>
<name>A0AC34GFW5_9BILA</name>
<organism evidence="1 2">
    <name type="scientific">Panagrolaimus sp. ES5</name>
    <dbReference type="NCBI Taxonomy" id="591445"/>
    <lineage>
        <taxon>Eukaryota</taxon>
        <taxon>Metazoa</taxon>
        <taxon>Ecdysozoa</taxon>
        <taxon>Nematoda</taxon>
        <taxon>Chromadorea</taxon>
        <taxon>Rhabditida</taxon>
        <taxon>Tylenchina</taxon>
        <taxon>Panagrolaimomorpha</taxon>
        <taxon>Panagrolaimoidea</taxon>
        <taxon>Panagrolaimidae</taxon>
        <taxon>Panagrolaimus</taxon>
    </lineage>
</organism>
<sequence>MASLAALKTVHEGLRHKNDVILYTFGQPRVGNVILAKNHDKFVPHSFRVVHSIDIVPHLPGCEKKEIMGASSHPCNPEHLEHPYHHGIEIYYPHEMHENSTYFECIAEPHGEDYGCSDKLTFIPEHHFQYIYAHTHYFEHKVSARGKLGCIGTREEEDDLPHDYGKEQKEPVFRNLAKAVQFAATLFG</sequence>